<dbReference type="InParanoid" id="A0A0C3AQD1"/>
<gene>
    <name evidence="2" type="ORF">SCLCIDRAFT_226504</name>
</gene>
<proteinExistence type="predicted"/>
<reference evidence="3" key="2">
    <citation type="submission" date="2015-01" db="EMBL/GenBank/DDBJ databases">
        <title>Evolutionary Origins and Diversification of the Mycorrhizal Mutualists.</title>
        <authorList>
            <consortium name="DOE Joint Genome Institute"/>
            <consortium name="Mycorrhizal Genomics Consortium"/>
            <person name="Kohler A."/>
            <person name="Kuo A."/>
            <person name="Nagy L.G."/>
            <person name="Floudas D."/>
            <person name="Copeland A."/>
            <person name="Barry K.W."/>
            <person name="Cichocki N."/>
            <person name="Veneault-Fourrey C."/>
            <person name="LaButti K."/>
            <person name="Lindquist E.A."/>
            <person name="Lipzen A."/>
            <person name="Lundell T."/>
            <person name="Morin E."/>
            <person name="Murat C."/>
            <person name="Riley R."/>
            <person name="Ohm R."/>
            <person name="Sun H."/>
            <person name="Tunlid A."/>
            <person name="Henrissat B."/>
            <person name="Grigoriev I.V."/>
            <person name="Hibbett D.S."/>
            <person name="Martin F."/>
        </authorList>
    </citation>
    <scope>NUCLEOTIDE SEQUENCE [LARGE SCALE GENOMIC DNA]</scope>
    <source>
        <strain evidence="3">Foug A</strain>
    </source>
</reference>
<sequence>MRTRNVPFPSFSLVLTQELSNTRNSLYPRSTSRDSGLHPPSFRFVDDGLMRTVDDRISGSKGTKEHFAGAGSLPTIYEQDEASAIDAALNSGKPHHRVRRKRRISLTEAVIDLALVVYNSSKFLPAQVAGITPVIWKTVFTFFLYLSIFDSRMFSCQFSYHAQEESLQYMSAFTLRLFSNE</sequence>
<feature type="transmembrane region" description="Helical" evidence="1">
    <location>
        <begin position="127"/>
        <end position="148"/>
    </location>
</feature>
<evidence type="ECO:0000313" key="3">
    <source>
        <dbReference type="Proteomes" id="UP000053989"/>
    </source>
</evidence>
<protein>
    <submittedName>
        <fullName evidence="2">Uncharacterized protein</fullName>
    </submittedName>
</protein>
<evidence type="ECO:0000313" key="2">
    <source>
        <dbReference type="EMBL" id="KIM67147.1"/>
    </source>
</evidence>
<dbReference type="AlphaFoldDB" id="A0A0C3AQD1"/>
<dbReference type="EMBL" id="KN822014">
    <property type="protein sequence ID" value="KIM67147.1"/>
    <property type="molecule type" value="Genomic_DNA"/>
</dbReference>
<keyword evidence="1" id="KW-0812">Transmembrane</keyword>
<keyword evidence="1" id="KW-0472">Membrane</keyword>
<keyword evidence="3" id="KW-1185">Reference proteome</keyword>
<dbReference type="HOGENOM" id="CLU_1489840_0_0_1"/>
<accession>A0A0C3AQD1</accession>
<keyword evidence="1" id="KW-1133">Transmembrane helix</keyword>
<reference evidence="2 3" key="1">
    <citation type="submission" date="2014-04" db="EMBL/GenBank/DDBJ databases">
        <authorList>
            <consortium name="DOE Joint Genome Institute"/>
            <person name="Kuo A."/>
            <person name="Kohler A."/>
            <person name="Nagy L.G."/>
            <person name="Floudas D."/>
            <person name="Copeland A."/>
            <person name="Barry K.W."/>
            <person name="Cichocki N."/>
            <person name="Veneault-Fourrey C."/>
            <person name="LaButti K."/>
            <person name="Lindquist E.A."/>
            <person name="Lipzen A."/>
            <person name="Lundell T."/>
            <person name="Morin E."/>
            <person name="Murat C."/>
            <person name="Sun H."/>
            <person name="Tunlid A."/>
            <person name="Henrissat B."/>
            <person name="Grigoriev I.V."/>
            <person name="Hibbett D.S."/>
            <person name="Martin F."/>
            <person name="Nordberg H.P."/>
            <person name="Cantor M.N."/>
            <person name="Hua S.X."/>
        </authorList>
    </citation>
    <scope>NUCLEOTIDE SEQUENCE [LARGE SCALE GENOMIC DNA]</scope>
    <source>
        <strain evidence="2 3">Foug A</strain>
    </source>
</reference>
<dbReference type="Proteomes" id="UP000053989">
    <property type="component" value="Unassembled WGS sequence"/>
</dbReference>
<name>A0A0C3AQD1_9AGAM</name>
<organism evidence="2 3">
    <name type="scientific">Scleroderma citrinum Foug A</name>
    <dbReference type="NCBI Taxonomy" id="1036808"/>
    <lineage>
        <taxon>Eukaryota</taxon>
        <taxon>Fungi</taxon>
        <taxon>Dikarya</taxon>
        <taxon>Basidiomycota</taxon>
        <taxon>Agaricomycotina</taxon>
        <taxon>Agaricomycetes</taxon>
        <taxon>Agaricomycetidae</taxon>
        <taxon>Boletales</taxon>
        <taxon>Sclerodermatineae</taxon>
        <taxon>Sclerodermataceae</taxon>
        <taxon>Scleroderma</taxon>
    </lineage>
</organism>
<evidence type="ECO:0000256" key="1">
    <source>
        <dbReference type="SAM" id="Phobius"/>
    </source>
</evidence>
<dbReference type="OrthoDB" id="2627006at2759"/>